<evidence type="ECO:0000313" key="3">
    <source>
        <dbReference type="Proteomes" id="UP001597260"/>
    </source>
</evidence>
<protein>
    <submittedName>
        <fullName evidence="2">Uncharacterized protein</fullName>
    </submittedName>
</protein>
<keyword evidence="3" id="KW-1185">Reference proteome</keyword>
<sequence>MIPDEDRGPKWLQGYGEIAANIGRMEEFAANLRDDLIKNYLPHLEYIDADVSVELSPVDVQFRELLSFLTHHRESLVNTTDLVHFYTNETNRFSVAAKKISDNYGEVDAFTAARVKDVEAALGLKRTGGTPRDSTGSPTTSSEVV</sequence>
<organism evidence="2 3">
    <name type="scientific">Micromonospora sonneratiae</name>
    <dbReference type="NCBI Taxonomy" id="1184706"/>
    <lineage>
        <taxon>Bacteria</taxon>
        <taxon>Bacillati</taxon>
        <taxon>Actinomycetota</taxon>
        <taxon>Actinomycetes</taxon>
        <taxon>Micromonosporales</taxon>
        <taxon>Micromonosporaceae</taxon>
        <taxon>Micromonospora</taxon>
    </lineage>
</organism>
<feature type="region of interest" description="Disordered" evidence="1">
    <location>
        <begin position="124"/>
        <end position="145"/>
    </location>
</feature>
<dbReference type="EMBL" id="JBHTMP010000032">
    <property type="protein sequence ID" value="MFD1323442.1"/>
    <property type="molecule type" value="Genomic_DNA"/>
</dbReference>
<feature type="compositionally biased region" description="Polar residues" evidence="1">
    <location>
        <begin position="132"/>
        <end position="145"/>
    </location>
</feature>
<reference evidence="3" key="1">
    <citation type="journal article" date="2019" name="Int. J. Syst. Evol. Microbiol.">
        <title>The Global Catalogue of Microorganisms (GCM) 10K type strain sequencing project: providing services to taxonomists for standard genome sequencing and annotation.</title>
        <authorList>
            <consortium name="The Broad Institute Genomics Platform"/>
            <consortium name="The Broad Institute Genome Sequencing Center for Infectious Disease"/>
            <person name="Wu L."/>
            <person name="Ma J."/>
        </authorList>
    </citation>
    <scope>NUCLEOTIDE SEQUENCE [LARGE SCALE GENOMIC DNA]</scope>
    <source>
        <strain evidence="3">JCM 31037</strain>
    </source>
</reference>
<evidence type="ECO:0000256" key="1">
    <source>
        <dbReference type="SAM" id="MobiDB-lite"/>
    </source>
</evidence>
<comment type="caution">
    <text evidence="2">The sequence shown here is derived from an EMBL/GenBank/DDBJ whole genome shotgun (WGS) entry which is preliminary data.</text>
</comment>
<evidence type="ECO:0000313" key="2">
    <source>
        <dbReference type="EMBL" id="MFD1323442.1"/>
    </source>
</evidence>
<gene>
    <name evidence="2" type="ORF">ACFQ4H_20340</name>
</gene>
<name>A0ABW3YG13_9ACTN</name>
<dbReference type="Proteomes" id="UP001597260">
    <property type="component" value="Unassembled WGS sequence"/>
</dbReference>
<dbReference type="RefSeq" id="WP_377572632.1">
    <property type="nucleotide sequence ID" value="NZ_JBHTMP010000032.1"/>
</dbReference>
<accession>A0ABW3YG13</accession>
<proteinExistence type="predicted"/>